<dbReference type="Proteomes" id="UP000824469">
    <property type="component" value="Unassembled WGS sequence"/>
</dbReference>
<feature type="non-terminal residue" evidence="2">
    <location>
        <position position="1"/>
    </location>
</feature>
<reference evidence="2 3" key="1">
    <citation type="journal article" date="2021" name="Nat. Plants">
        <title>The Taxus genome provides insights into paclitaxel biosynthesis.</title>
        <authorList>
            <person name="Xiong X."/>
            <person name="Gou J."/>
            <person name="Liao Q."/>
            <person name="Li Y."/>
            <person name="Zhou Q."/>
            <person name="Bi G."/>
            <person name="Li C."/>
            <person name="Du R."/>
            <person name="Wang X."/>
            <person name="Sun T."/>
            <person name="Guo L."/>
            <person name="Liang H."/>
            <person name="Lu P."/>
            <person name="Wu Y."/>
            <person name="Zhang Z."/>
            <person name="Ro D.K."/>
            <person name="Shang Y."/>
            <person name="Huang S."/>
            <person name="Yan J."/>
        </authorList>
    </citation>
    <scope>NUCLEOTIDE SEQUENCE [LARGE SCALE GENOMIC DNA]</scope>
    <source>
        <strain evidence="2">Ta-2019</strain>
    </source>
</reference>
<dbReference type="InterPro" id="IPR013103">
    <property type="entry name" value="RVT_2"/>
</dbReference>
<evidence type="ECO:0000313" key="3">
    <source>
        <dbReference type="Proteomes" id="UP000824469"/>
    </source>
</evidence>
<gene>
    <name evidence="2" type="ORF">KI387_025141</name>
</gene>
<evidence type="ECO:0000313" key="2">
    <source>
        <dbReference type="EMBL" id="KAH9316514.1"/>
    </source>
</evidence>
<accession>A0AA38G8R5</accession>
<keyword evidence="3" id="KW-1185">Reference proteome</keyword>
<name>A0AA38G8R5_TAXCH</name>
<dbReference type="Pfam" id="PF07727">
    <property type="entry name" value="RVT_2"/>
    <property type="match status" value="1"/>
</dbReference>
<feature type="domain" description="Reverse transcriptase Ty1/copia-type" evidence="1">
    <location>
        <begin position="2"/>
        <end position="69"/>
    </location>
</feature>
<feature type="non-terminal residue" evidence="2">
    <location>
        <position position="106"/>
    </location>
</feature>
<dbReference type="EMBL" id="JAHRHJ020000005">
    <property type="protein sequence ID" value="KAH9316514.1"/>
    <property type="molecule type" value="Genomic_DNA"/>
</dbReference>
<dbReference type="OMA" id="FYMERIP"/>
<protein>
    <recommendedName>
        <fullName evidence="1">Reverse transcriptase Ty1/copia-type domain-containing protein</fullName>
    </recommendedName>
</protein>
<dbReference type="AlphaFoldDB" id="A0AA38G8R5"/>
<proteinExistence type="predicted"/>
<evidence type="ECO:0000259" key="1">
    <source>
        <dbReference type="Pfam" id="PF07727"/>
    </source>
</evidence>
<organism evidence="2 3">
    <name type="scientific">Taxus chinensis</name>
    <name type="common">Chinese yew</name>
    <name type="synonym">Taxus wallichiana var. chinensis</name>
    <dbReference type="NCBI Taxonomy" id="29808"/>
    <lineage>
        <taxon>Eukaryota</taxon>
        <taxon>Viridiplantae</taxon>
        <taxon>Streptophyta</taxon>
        <taxon>Embryophyta</taxon>
        <taxon>Tracheophyta</taxon>
        <taxon>Spermatophyta</taxon>
        <taxon>Pinopsida</taxon>
        <taxon>Pinidae</taxon>
        <taxon>Conifers II</taxon>
        <taxon>Cupressales</taxon>
        <taxon>Taxaceae</taxon>
        <taxon>Taxus</taxon>
    </lineage>
</organism>
<comment type="caution">
    <text evidence="2">The sequence shown here is derived from an EMBL/GenBank/DDBJ whole genome shotgun (WGS) entry which is preliminary data.</text>
</comment>
<sequence length="106" mass="12286">SSMQDIGELKRKLAHTFAMKDLGATKRILGMQIHKERKNKKLYFSQEHYIYKVLERFNMQNAKPVSTPMAGHFKLSKDQCPSSHEEVKYMTRVPYASVVGSIMYAM</sequence>